<dbReference type="AlphaFoldDB" id="A0AAF0D1U3"/>
<organism evidence="1 2">
    <name type="scientific">Odinarchaeota yellowstonii (strain LCB_4)</name>
    <dbReference type="NCBI Taxonomy" id="1841599"/>
    <lineage>
        <taxon>Archaea</taxon>
        <taxon>Promethearchaeati</taxon>
        <taxon>Candidatus Odinarchaeota</taxon>
        <taxon>Candidatus Odinarchaeia</taxon>
        <taxon>Candidatus Odinarchaeales</taxon>
        <taxon>Candidatus Odinarchaeaceae</taxon>
        <taxon>Candidatus Odinarchaeum</taxon>
    </lineage>
</organism>
<reference evidence="1" key="1">
    <citation type="journal article" date="2017" name="Nature">
        <title>Asgard archaea illuminate the origin of eukaryotic cellular complexity.</title>
        <authorList>
            <person name="Zaremba-Niedzwiedzka K."/>
            <person name="Caceres E.F."/>
            <person name="Saw J.H."/>
            <person name="Backstrom D."/>
            <person name="Juzokaite L."/>
            <person name="Vancaester E."/>
            <person name="Seitz K.W."/>
            <person name="Anantharaman K."/>
            <person name="Starnawski P."/>
            <person name="Kjeldsen K.U."/>
            <person name="Scott M.B."/>
            <person name="Nunoura T."/>
            <person name="Banfield J.F."/>
            <person name="Schramm A."/>
            <person name="Baker B.J."/>
            <person name="Spang A."/>
            <person name="Ettema T.J.G."/>
        </authorList>
    </citation>
    <scope>NUCLEOTIDE SEQUENCE</scope>
    <source>
        <strain evidence="1">LCB_4</strain>
    </source>
</reference>
<dbReference type="Proteomes" id="UP000186851">
    <property type="component" value="Chromosome"/>
</dbReference>
<name>A0AAF0D1U3_ODILC</name>
<dbReference type="EMBL" id="CP091871">
    <property type="protein sequence ID" value="WEU40124.1"/>
    <property type="molecule type" value="Genomic_DNA"/>
</dbReference>
<reference evidence="1" key="2">
    <citation type="journal article" date="2022" name="Nat. Microbiol.">
        <title>A closed Candidatus Odinarchaeum chromosome exposes Asgard archaeal viruses.</title>
        <authorList>
            <person name="Tamarit D."/>
            <person name="Caceres E.F."/>
            <person name="Krupovic M."/>
            <person name="Nijland R."/>
            <person name="Eme L."/>
            <person name="Robinson N.P."/>
            <person name="Ettema T.J.G."/>
        </authorList>
    </citation>
    <scope>NUCLEOTIDE SEQUENCE</scope>
    <source>
        <strain evidence="1">LCB_4</strain>
    </source>
</reference>
<accession>A0AAF0D1U3</accession>
<sequence length="47" mass="5740">MENYANKQQRLQLIVKYLEKRAQRNGYADKAFYTSLKNFKEKFTSYI</sequence>
<proteinExistence type="predicted"/>
<gene>
    <name evidence="1" type="ORF">OdinLCB4_006545</name>
</gene>
<evidence type="ECO:0000313" key="2">
    <source>
        <dbReference type="Proteomes" id="UP000186851"/>
    </source>
</evidence>
<evidence type="ECO:0000313" key="1">
    <source>
        <dbReference type="EMBL" id="WEU40124.1"/>
    </source>
</evidence>
<dbReference type="KEGG" id="oyw:OdinLCB4_006545"/>
<protein>
    <submittedName>
        <fullName evidence="1">Uncharacterized protein</fullName>
    </submittedName>
</protein>